<reference evidence="5 6" key="1">
    <citation type="submission" date="2018-08" db="EMBL/GenBank/DDBJ databases">
        <title>A genome reference for cultivated species of the human gut microbiota.</title>
        <authorList>
            <person name="Zou Y."/>
            <person name="Xue W."/>
            <person name="Luo G."/>
        </authorList>
    </citation>
    <scope>NUCLEOTIDE SEQUENCE [LARGE SCALE GENOMIC DNA]</scope>
    <source>
        <strain evidence="5 6">AF14-49</strain>
    </source>
</reference>
<dbReference type="Proteomes" id="UP000283589">
    <property type="component" value="Unassembled WGS sequence"/>
</dbReference>
<comment type="similarity">
    <text evidence="2">Belongs to the transketolase family.</text>
</comment>
<dbReference type="SUPFAM" id="SSF52922">
    <property type="entry name" value="TK C-terminal domain-like"/>
    <property type="match status" value="1"/>
</dbReference>
<dbReference type="Gene3D" id="3.40.50.920">
    <property type="match status" value="1"/>
</dbReference>
<dbReference type="InterPro" id="IPR033248">
    <property type="entry name" value="Transketolase_C"/>
</dbReference>
<organism evidence="5 6">
    <name type="scientific">Butyricimonas virosa</name>
    <dbReference type="NCBI Taxonomy" id="544645"/>
    <lineage>
        <taxon>Bacteria</taxon>
        <taxon>Pseudomonadati</taxon>
        <taxon>Bacteroidota</taxon>
        <taxon>Bacteroidia</taxon>
        <taxon>Bacteroidales</taxon>
        <taxon>Odoribacteraceae</taxon>
        <taxon>Butyricimonas</taxon>
    </lineage>
</organism>
<dbReference type="InterPro" id="IPR009014">
    <property type="entry name" value="Transketo_C/PFOR_II"/>
</dbReference>
<dbReference type="SMART" id="SM00861">
    <property type="entry name" value="Transket_pyr"/>
    <property type="match status" value="1"/>
</dbReference>
<comment type="cofactor">
    <cofactor evidence="1">
        <name>thiamine diphosphate</name>
        <dbReference type="ChEBI" id="CHEBI:58937"/>
    </cofactor>
</comment>
<dbReference type="Pfam" id="PF02780">
    <property type="entry name" value="Transketolase_C"/>
    <property type="match status" value="1"/>
</dbReference>
<dbReference type="AlphaFoldDB" id="A0A412WZ07"/>
<dbReference type="InterPro" id="IPR029061">
    <property type="entry name" value="THDP-binding"/>
</dbReference>
<comment type="caution">
    <text evidence="5">The sequence shown here is derived from an EMBL/GenBank/DDBJ whole genome shotgun (WGS) entry which is preliminary data.</text>
</comment>
<dbReference type="EMBL" id="QRZA01000015">
    <property type="protein sequence ID" value="RGV33066.1"/>
    <property type="molecule type" value="Genomic_DNA"/>
</dbReference>
<dbReference type="InterPro" id="IPR005475">
    <property type="entry name" value="Transketolase-like_Pyr-bd"/>
</dbReference>
<keyword evidence="3" id="KW-0786">Thiamine pyrophosphate</keyword>
<dbReference type="SUPFAM" id="SSF52518">
    <property type="entry name" value="Thiamin diphosphate-binding fold (THDP-binding)"/>
    <property type="match status" value="1"/>
</dbReference>
<feature type="domain" description="Transketolase-like pyrimidine-binding" evidence="4">
    <location>
        <begin position="15"/>
        <end position="182"/>
    </location>
</feature>
<dbReference type="PANTHER" id="PTHR43825:SF1">
    <property type="entry name" value="TRANSKETOLASE-LIKE PYRIMIDINE-BINDING DOMAIN-CONTAINING PROTEIN"/>
    <property type="match status" value="1"/>
</dbReference>
<dbReference type="RefSeq" id="WP_118260730.1">
    <property type="nucleotide sequence ID" value="NZ_CALBWO010000036.1"/>
</dbReference>
<proteinExistence type="inferred from homology"/>
<dbReference type="Pfam" id="PF02779">
    <property type="entry name" value="Transket_pyr"/>
    <property type="match status" value="1"/>
</dbReference>
<evidence type="ECO:0000259" key="4">
    <source>
        <dbReference type="SMART" id="SM00861"/>
    </source>
</evidence>
<sequence length="322" mass="35106">MKINGGLIKAYSQMGQKGAASGIGMLEVVKRNPDVVAVVADSVAIASLDRFQKLYPDKIVNVGIAEQNMIGVAAGIASESGKSVYAFTYSAFIIARALEQVRLNLAYHQFNVKLVGNSAGFAMEMLGVSHWAVEDIAFTRVLPNMTVLSAADSLQAIKMVIAADEIDTPVYIRLSGGQNIPVVYEQDFEYQIGKAIKLKEGKDIAIIATGLMVHESLLAAELLEKRGIHCSVIDMHTIKPLDEEILDNVFSTFELIVTVEEHNVIGGLGSAVAEYKGSRKNAPRQVFIGVKDQYLKLGTQRYIWQQYGLTAEQIANKIISEI</sequence>
<dbReference type="CDD" id="cd07033">
    <property type="entry name" value="TPP_PYR_DXS_TK_like"/>
    <property type="match status" value="1"/>
</dbReference>
<protein>
    <recommendedName>
        <fullName evidence="4">Transketolase-like pyrimidine-binding domain-containing protein</fullName>
    </recommendedName>
</protein>
<evidence type="ECO:0000256" key="2">
    <source>
        <dbReference type="ARBA" id="ARBA00007131"/>
    </source>
</evidence>
<dbReference type="InterPro" id="IPR051157">
    <property type="entry name" value="PDH/Transketolase"/>
</dbReference>
<name>A0A412WZ07_9BACT</name>
<evidence type="ECO:0000313" key="5">
    <source>
        <dbReference type="EMBL" id="RGV33066.1"/>
    </source>
</evidence>
<dbReference type="FunFam" id="3.40.50.970:FF:000129">
    <property type="entry name" value="Transketolase"/>
    <property type="match status" value="1"/>
</dbReference>
<evidence type="ECO:0000256" key="3">
    <source>
        <dbReference type="ARBA" id="ARBA00023052"/>
    </source>
</evidence>
<accession>A0A412WZ07</accession>
<evidence type="ECO:0000313" key="6">
    <source>
        <dbReference type="Proteomes" id="UP000283589"/>
    </source>
</evidence>
<dbReference type="PANTHER" id="PTHR43825">
    <property type="entry name" value="PYRUVATE DEHYDROGENASE E1 COMPONENT"/>
    <property type="match status" value="1"/>
</dbReference>
<gene>
    <name evidence="5" type="ORF">DWW18_12005</name>
</gene>
<dbReference type="Gene3D" id="3.40.50.970">
    <property type="match status" value="1"/>
</dbReference>
<evidence type="ECO:0000256" key="1">
    <source>
        <dbReference type="ARBA" id="ARBA00001964"/>
    </source>
</evidence>